<keyword evidence="9" id="KW-0375">Hydrogen ion transport</keyword>
<dbReference type="InterPro" id="IPR022522">
    <property type="entry name" value="Flagellar_motor_stator_MotA"/>
</dbReference>
<keyword evidence="4" id="KW-1003">Cell membrane</keyword>
<evidence type="ECO:0000256" key="4">
    <source>
        <dbReference type="ARBA" id="ARBA00022475"/>
    </source>
</evidence>
<dbReference type="PANTHER" id="PTHR30433">
    <property type="entry name" value="CHEMOTAXIS PROTEIN MOTA"/>
    <property type="match status" value="1"/>
</dbReference>
<keyword evidence="10 13" id="KW-1133">Transmembrane helix</keyword>
<evidence type="ECO:0000256" key="3">
    <source>
        <dbReference type="ARBA" id="ARBA00022448"/>
    </source>
</evidence>
<keyword evidence="12 13" id="KW-0472">Membrane</keyword>
<keyword evidence="5" id="KW-0145">Chemotaxis</keyword>
<dbReference type="GO" id="GO:0071978">
    <property type="term" value="P:bacterial-type flagellum-dependent swarming motility"/>
    <property type="evidence" value="ECO:0007669"/>
    <property type="project" value="InterPro"/>
</dbReference>
<keyword evidence="6" id="KW-0997">Cell inner membrane</keyword>
<evidence type="ECO:0000256" key="11">
    <source>
        <dbReference type="ARBA" id="ARBA00023065"/>
    </source>
</evidence>
<evidence type="ECO:0000256" key="10">
    <source>
        <dbReference type="ARBA" id="ARBA00022989"/>
    </source>
</evidence>
<evidence type="ECO:0000256" key="2">
    <source>
        <dbReference type="ARBA" id="ARBA00008038"/>
    </source>
</evidence>
<comment type="similarity">
    <text evidence="2">Belongs to the MotA family.</text>
</comment>
<evidence type="ECO:0000256" key="1">
    <source>
        <dbReference type="ARBA" id="ARBA00004429"/>
    </source>
</evidence>
<keyword evidence="3" id="KW-0813">Transport</keyword>
<keyword evidence="16" id="KW-0282">Flagellum</keyword>
<reference evidence="16" key="1">
    <citation type="submission" date="2023-03" db="EMBL/GenBank/DDBJ databases">
        <title>Edaphobacter sp.</title>
        <authorList>
            <person name="Huber K.J."/>
            <person name="Papendorf J."/>
            <person name="Pilke C."/>
            <person name="Bunk B."/>
            <person name="Sproeer C."/>
            <person name="Pester M."/>
        </authorList>
    </citation>
    <scope>NUCLEOTIDE SEQUENCE</scope>
    <source>
        <strain evidence="16">DSM 110680</strain>
    </source>
</reference>
<dbReference type="Pfam" id="PF20560">
    <property type="entry name" value="MotA_N"/>
    <property type="match status" value="1"/>
</dbReference>
<evidence type="ECO:0000256" key="5">
    <source>
        <dbReference type="ARBA" id="ARBA00022500"/>
    </source>
</evidence>
<gene>
    <name evidence="16" type="primary">motA</name>
    <name evidence="16" type="ORF">P8935_09985</name>
</gene>
<dbReference type="InterPro" id="IPR000540">
    <property type="entry name" value="Flag_MotA_CS"/>
</dbReference>
<evidence type="ECO:0000256" key="7">
    <source>
        <dbReference type="ARBA" id="ARBA00022692"/>
    </source>
</evidence>
<dbReference type="PROSITE" id="PS01307">
    <property type="entry name" value="MOTA"/>
    <property type="match status" value="1"/>
</dbReference>
<dbReference type="PANTHER" id="PTHR30433:SF4">
    <property type="entry name" value="MOTILITY PROTEIN A"/>
    <property type="match status" value="1"/>
</dbReference>
<comment type="subcellular location">
    <subcellularLocation>
        <location evidence="1">Cell inner membrane</location>
        <topology evidence="1">Multi-pass membrane protein</topology>
    </subcellularLocation>
</comment>
<feature type="transmembrane region" description="Helical" evidence="13">
    <location>
        <begin position="203"/>
        <end position="220"/>
    </location>
</feature>
<dbReference type="GO" id="GO:1902600">
    <property type="term" value="P:proton transmembrane transport"/>
    <property type="evidence" value="ECO:0007669"/>
    <property type="project" value="UniProtKB-KW"/>
</dbReference>
<evidence type="ECO:0000259" key="14">
    <source>
        <dbReference type="Pfam" id="PF01618"/>
    </source>
</evidence>
<feature type="transmembrane region" description="Helical" evidence="13">
    <location>
        <begin position="171"/>
        <end position="191"/>
    </location>
</feature>
<keyword evidence="11" id="KW-0406">Ion transport</keyword>
<dbReference type="RefSeq" id="WP_348264847.1">
    <property type="nucleotide sequence ID" value="NZ_CP121196.1"/>
</dbReference>
<feature type="transmembrane region" description="Helical" evidence="13">
    <location>
        <begin position="240"/>
        <end position="260"/>
    </location>
</feature>
<keyword evidence="7 13" id="KW-0812">Transmembrane</keyword>
<dbReference type="InterPro" id="IPR046786">
    <property type="entry name" value="MotA_N"/>
</dbReference>
<organism evidence="16">
    <name type="scientific">Telmatobacter sp. DSM 110680</name>
    <dbReference type="NCBI Taxonomy" id="3036704"/>
    <lineage>
        <taxon>Bacteria</taxon>
        <taxon>Pseudomonadati</taxon>
        <taxon>Acidobacteriota</taxon>
        <taxon>Terriglobia</taxon>
        <taxon>Terriglobales</taxon>
        <taxon>Acidobacteriaceae</taxon>
        <taxon>Telmatobacter</taxon>
    </lineage>
</organism>
<dbReference type="GO" id="GO:0005886">
    <property type="term" value="C:plasma membrane"/>
    <property type="evidence" value="ECO:0007669"/>
    <property type="project" value="UniProtKB-SubCell"/>
</dbReference>
<dbReference type="Pfam" id="PF01618">
    <property type="entry name" value="MotA_ExbB"/>
    <property type="match status" value="1"/>
</dbReference>
<sequence length="294" mass="31267">MFAIIGIVMVFGAVIGGFLMEKGHMAVLVQPAELLIIAGAATGTLLVANPMHILKGILAGLKGVLSSSKFGKQRYLNLLKMMYMFLNKVRKEGLLSVENDVEKPKESAVFKAFPDFLADHHAQYFVCDTLRMAITGGVDPFDMDQMMELDMEVHHQEATQPVAALTTMADALPGLGIVAAVLGVVITMGSLGGPPEEIGEKVAAALVGTFLGILLCYGVAGPLSANMAKTADEHNDYLHVLRVLLLAFLKGSAPMIAIELGRRAIPARVRPTFDEMEKFCKGQGSVSGVAAKAA</sequence>
<evidence type="ECO:0000256" key="6">
    <source>
        <dbReference type="ARBA" id="ARBA00022519"/>
    </source>
</evidence>
<dbReference type="NCBIfam" id="TIGR03818">
    <property type="entry name" value="MotA1"/>
    <property type="match status" value="1"/>
</dbReference>
<evidence type="ECO:0000259" key="15">
    <source>
        <dbReference type="Pfam" id="PF20560"/>
    </source>
</evidence>
<evidence type="ECO:0000256" key="9">
    <source>
        <dbReference type="ARBA" id="ARBA00022781"/>
    </source>
</evidence>
<dbReference type="InterPro" id="IPR002898">
    <property type="entry name" value="MotA_ExbB_proton_chnl"/>
</dbReference>
<dbReference type="AlphaFoldDB" id="A0AAU7DN97"/>
<protein>
    <submittedName>
        <fullName evidence="16">Flagellar motor stator protein MotA</fullName>
    </submittedName>
</protein>
<proteinExistence type="inferred from homology"/>
<name>A0AAU7DN97_9BACT</name>
<evidence type="ECO:0000256" key="8">
    <source>
        <dbReference type="ARBA" id="ARBA00022779"/>
    </source>
</evidence>
<accession>A0AAU7DN97</accession>
<feature type="domain" description="Motility protein A N-terminal" evidence="15">
    <location>
        <begin position="4"/>
        <end position="93"/>
    </location>
</feature>
<keyword evidence="16" id="KW-0966">Cell projection</keyword>
<dbReference type="InterPro" id="IPR047055">
    <property type="entry name" value="MotA-like"/>
</dbReference>
<evidence type="ECO:0000313" key="16">
    <source>
        <dbReference type="EMBL" id="XBH19627.1"/>
    </source>
</evidence>
<evidence type="ECO:0000256" key="13">
    <source>
        <dbReference type="SAM" id="Phobius"/>
    </source>
</evidence>
<keyword evidence="8" id="KW-0283">Flagellar rotation</keyword>
<dbReference type="EMBL" id="CP121196">
    <property type="protein sequence ID" value="XBH19627.1"/>
    <property type="molecule type" value="Genomic_DNA"/>
</dbReference>
<feature type="domain" description="MotA/TolQ/ExbB proton channel" evidence="14">
    <location>
        <begin position="123"/>
        <end position="220"/>
    </location>
</feature>
<evidence type="ECO:0000256" key="12">
    <source>
        <dbReference type="ARBA" id="ARBA00023136"/>
    </source>
</evidence>
<keyword evidence="16" id="KW-0969">Cilium</keyword>
<dbReference type="GO" id="GO:0006935">
    <property type="term" value="P:chemotaxis"/>
    <property type="evidence" value="ECO:0007669"/>
    <property type="project" value="UniProtKB-KW"/>
</dbReference>